<feature type="domain" description="CobE/GbiG C-terminal" evidence="1">
    <location>
        <begin position="5"/>
        <end position="126"/>
    </location>
</feature>
<evidence type="ECO:0000259" key="1">
    <source>
        <dbReference type="Pfam" id="PF01890"/>
    </source>
</evidence>
<sequence length="133" mass="14064">MTPVTIGLGCDRGAALATFEAALTEATRGLGEIAVRAIATIDRKGDELAILELCARRGWPLRLYSAEALAQVAVPHPSATVMRVMGTPAVAEAAALLAAGVEMNDLLVEKYRYRGTDGKNVTVSIARWRQAGD</sequence>
<dbReference type="Pfam" id="PF01890">
    <property type="entry name" value="CbiG_C"/>
    <property type="match status" value="1"/>
</dbReference>
<comment type="caution">
    <text evidence="2">The sequence shown here is derived from an EMBL/GenBank/DDBJ whole genome shotgun (WGS) entry which is preliminary data.</text>
</comment>
<dbReference type="GO" id="GO:0016787">
    <property type="term" value="F:hydrolase activity"/>
    <property type="evidence" value="ECO:0007669"/>
    <property type="project" value="UniProtKB-KW"/>
</dbReference>
<dbReference type="InterPro" id="IPR036518">
    <property type="entry name" value="CobE/GbiG_C_sf"/>
</dbReference>
<dbReference type="PANTHER" id="PTHR37477">
    <property type="entry name" value="COBALT-PRECORRIN-5A HYDROLASE"/>
    <property type="match status" value="1"/>
</dbReference>
<dbReference type="SUPFAM" id="SSF159664">
    <property type="entry name" value="CobE/GbiG C-terminal domain-like"/>
    <property type="match status" value="1"/>
</dbReference>
<evidence type="ECO:0000313" key="3">
    <source>
        <dbReference type="Proteomes" id="UP000295717"/>
    </source>
</evidence>
<gene>
    <name evidence="2" type="ORF">EDC35_102412</name>
</gene>
<dbReference type="Proteomes" id="UP000295717">
    <property type="component" value="Unassembled WGS sequence"/>
</dbReference>
<keyword evidence="3" id="KW-1185">Reference proteome</keyword>
<dbReference type="AlphaFoldDB" id="A0A4R3N2G8"/>
<name>A0A4R3N2G8_9GAMM</name>
<organism evidence="2 3">
    <name type="scientific">Thiobaca trueperi</name>
    <dbReference type="NCBI Taxonomy" id="127458"/>
    <lineage>
        <taxon>Bacteria</taxon>
        <taxon>Pseudomonadati</taxon>
        <taxon>Pseudomonadota</taxon>
        <taxon>Gammaproteobacteria</taxon>
        <taxon>Chromatiales</taxon>
        <taxon>Chromatiaceae</taxon>
        <taxon>Thiobaca</taxon>
    </lineage>
</organism>
<dbReference type="InterPro" id="IPR052553">
    <property type="entry name" value="CbiG_hydrolase"/>
</dbReference>
<dbReference type="RefSeq" id="WP_132976183.1">
    <property type="nucleotide sequence ID" value="NZ_SMAO01000002.1"/>
</dbReference>
<dbReference type="PANTHER" id="PTHR37477:SF1">
    <property type="entry name" value="COBALT-PRECORRIN-5A HYDROLASE"/>
    <property type="match status" value="1"/>
</dbReference>
<proteinExistence type="predicted"/>
<dbReference type="Gene3D" id="3.30.420.180">
    <property type="entry name" value="CobE/GbiG C-terminal domain"/>
    <property type="match status" value="1"/>
</dbReference>
<dbReference type="EMBL" id="SMAO01000002">
    <property type="protein sequence ID" value="TCT23075.1"/>
    <property type="molecule type" value="Genomic_DNA"/>
</dbReference>
<protein>
    <submittedName>
        <fullName evidence="2">Cobalt-precorrin 5A hydrolase</fullName>
    </submittedName>
</protein>
<evidence type="ECO:0000313" key="2">
    <source>
        <dbReference type="EMBL" id="TCT23075.1"/>
    </source>
</evidence>
<accession>A0A4R3N2G8</accession>
<reference evidence="2 3" key="1">
    <citation type="submission" date="2019-03" db="EMBL/GenBank/DDBJ databases">
        <title>Genomic Encyclopedia of Type Strains, Phase IV (KMG-IV): sequencing the most valuable type-strain genomes for metagenomic binning, comparative biology and taxonomic classification.</title>
        <authorList>
            <person name="Goeker M."/>
        </authorList>
    </citation>
    <scope>NUCLEOTIDE SEQUENCE [LARGE SCALE GENOMIC DNA]</scope>
    <source>
        <strain evidence="2 3">DSM 13587</strain>
    </source>
</reference>
<dbReference type="InterPro" id="IPR002750">
    <property type="entry name" value="CobE/GbiG_C"/>
</dbReference>
<keyword evidence="2" id="KW-0378">Hydrolase</keyword>
<dbReference type="GO" id="GO:0009236">
    <property type="term" value="P:cobalamin biosynthetic process"/>
    <property type="evidence" value="ECO:0007669"/>
    <property type="project" value="InterPro"/>
</dbReference>
<dbReference type="OrthoDB" id="8527556at2"/>